<evidence type="ECO:0000256" key="2">
    <source>
        <dbReference type="ARBA" id="ARBA00010835"/>
    </source>
</evidence>
<comment type="function">
    <text evidence="1 5">Peptide chain release factor 2 directs the termination of translation in response to the peptide chain termination codons UGA and UAA.</text>
</comment>
<evidence type="ECO:0000256" key="3">
    <source>
        <dbReference type="ARBA" id="ARBA00022481"/>
    </source>
</evidence>
<name>A0AAN1XTV1_UNVUL</name>
<keyword evidence="5" id="KW-0963">Cytoplasm</keyword>
<dbReference type="Gene3D" id="3.30.160.20">
    <property type="match status" value="1"/>
</dbReference>
<dbReference type="SMART" id="SM00937">
    <property type="entry name" value="PCRF"/>
    <property type="match status" value="1"/>
</dbReference>
<organism evidence="8 9">
    <name type="scientific">Vulcanimicrobium alpinum</name>
    <dbReference type="NCBI Taxonomy" id="3016050"/>
    <lineage>
        <taxon>Bacteria</taxon>
        <taxon>Bacillati</taxon>
        <taxon>Vulcanimicrobiota</taxon>
        <taxon>Vulcanimicrobiia</taxon>
        <taxon>Vulcanimicrobiales</taxon>
        <taxon>Vulcanimicrobiaceae</taxon>
        <taxon>Vulcanimicrobium</taxon>
    </lineage>
</organism>
<dbReference type="Gene3D" id="3.30.70.1660">
    <property type="match status" value="1"/>
</dbReference>
<keyword evidence="4 5" id="KW-0648">Protein biosynthesis</keyword>
<dbReference type="GO" id="GO:0005737">
    <property type="term" value="C:cytoplasm"/>
    <property type="evidence" value="ECO:0007669"/>
    <property type="project" value="UniProtKB-SubCell"/>
</dbReference>
<feature type="modified residue" description="N5-methylglutamine" evidence="5">
    <location>
        <position position="196"/>
    </location>
</feature>
<protein>
    <recommendedName>
        <fullName evidence="5 6">Peptide chain release factor 2</fullName>
        <shortName evidence="5">RF-2</shortName>
    </recommendedName>
</protein>
<comment type="similarity">
    <text evidence="2 5">Belongs to the prokaryotic/mitochondrial release factor family.</text>
</comment>
<evidence type="ECO:0000313" key="9">
    <source>
        <dbReference type="Proteomes" id="UP001317532"/>
    </source>
</evidence>
<comment type="subcellular location">
    <subcellularLocation>
        <location evidence="5">Cytoplasm</location>
    </subcellularLocation>
</comment>
<comment type="PTM">
    <text evidence="5">Methylated by PrmC. Methylation increases the termination efficiency of RF2.</text>
</comment>
<dbReference type="SUPFAM" id="SSF75620">
    <property type="entry name" value="Release factor"/>
    <property type="match status" value="1"/>
</dbReference>
<evidence type="ECO:0000256" key="5">
    <source>
        <dbReference type="HAMAP-Rule" id="MF_00094"/>
    </source>
</evidence>
<sequence length="321" mass="35465">MKRIADLRSDIDAVDAVRATLDDAAEIIAVLGDEEGAEAEADAMIARATRALDDLEMAANFDRPYDSHGAIVTIRAGAGGTDAADWTQMLGRMYLRWAEGHKFETHVVEEAPGDEAGLRSITFIVRGKNAYGMLESERGVHRLVRISPFDNQGRRQTSFAEVDVVPEMEEGDAGDLEIKPDDLKVETFKASGAGGQYVNKTESAIRIYHLPTGITVASQQERSQMQNRDVAMNILRAKLIQRAREEQEQKLAEIRGERMANEWGSQIRNYVLHPYQMVKDVRTNVETGSAQAVLEGDIDGFIWPYLQNRNKFAPAGGGDAA</sequence>
<evidence type="ECO:0000256" key="4">
    <source>
        <dbReference type="ARBA" id="ARBA00022917"/>
    </source>
</evidence>
<dbReference type="Pfam" id="PF00472">
    <property type="entry name" value="RF-1"/>
    <property type="match status" value="1"/>
</dbReference>
<gene>
    <name evidence="5 8" type="primary">prfB</name>
    <name evidence="8" type="ORF">WPS_07840</name>
</gene>
<reference evidence="8 9" key="1">
    <citation type="journal article" date="2022" name="ISME Commun">
        <title>Vulcanimicrobium alpinus gen. nov. sp. nov., the first cultivated representative of the candidate phylum 'Eremiobacterota', is a metabolically versatile aerobic anoxygenic phototroph.</title>
        <authorList>
            <person name="Yabe S."/>
            <person name="Muto K."/>
            <person name="Abe K."/>
            <person name="Yokota A."/>
            <person name="Staudigel H."/>
            <person name="Tebo B.M."/>
        </authorList>
    </citation>
    <scope>NUCLEOTIDE SEQUENCE [LARGE SCALE GENOMIC DNA]</scope>
    <source>
        <strain evidence="8 9">WC8-2</strain>
    </source>
</reference>
<dbReference type="InterPro" id="IPR005139">
    <property type="entry name" value="PCRF"/>
</dbReference>
<accession>A0AAN1XTV1</accession>
<dbReference type="KEGG" id="vab:WPS_07840"/>
<evidence type="ECO:0000256" key="6">
    <source>
        <dbReference type="NCBIfam" id="TIGR00020"/>
    </source>
</evidence>
<dbReference type="PANTHER" id="PTHR43116:SF3">
    <property type="entry name" value="CLASS I PEPTIDE CHAIN RELEASE FACTOR"/>
    <property type="match status" value="1"/>
</dbReference>
<dbReference type="AlphaFoldDB" id="A0AAN1XTV1"/>
<dbReference type="NCBIfam" id="TIGR00020">
    <property type="entry name" value="prfB"/>
    <property type="match status" value="1"/>
</dbReference>
<dbReference type="PANTHER" id="PTHR43116">
    <property type="entry name" value="PEPTIDE CHAIN RELEASE FACTOR 2"/>
    <property type="match status" value="1"/>
</dbReference>
<dbReference type="EMBL" id="AP025523">
    <property type="protein sequence ID" value="BDE05508.1"/>
    <property type="molecule type" value="Genomic_DNA"/>
</dbReference>
<keyword evidence="3 5" id="KW-0488">Methylation</keyword>
<evidence type="ECO:0000256" key="1">
    <source>
        <dbReference type="ARBA" id="ARBA00002613"/>
    </source>
</evidence>
<dbReference type="Proteomes" id="UP001317532">
    <property type="component" value="Chromosome"/>
</dbReference>
<evidence type="ECO:0000259" key="7">
    <source>
        <dbReference type="SMART" id="SM00937"/>
    </source>
</evidence>
<dbReference type="GO" id="GO:0016149">
    <property type="term" value="F:translation release factor activity, codon specific"/>
    <property type="evidence" value="ECO:0007669"/>
    <property type="project" value="UniProtKB-UniRule"/>
</dbReference>
<dbReference type="FunFam" id="3.30.160.20:FF:000004">
    <property type="entry name" value="Peptide chain release factor 1"/>
    <property type="match status" value="1"/>
</dbReference>
<proteinExistence type="inferred from homology"/>
<dbReference type="HAMAP" id="MF_00094">
    <property type="entry name" value="Rel_fac_2"/>
    <property type="match status" value="1"/>
</dbReference>
<dbReference type="InterPro" id="IPR004374">
    <property type="entry name" value="PrfB"/>
</dbReference>
<dbReference type="InterPro" id="IPR000352">
    <property type="entry name" value="Pep_chain_release_fac_I"/>
</dbReference>
<evidence type="ECO:0000313" key="8">
    <source>
        <dbReference type="EMBL" id="BDE05508.1"/>
    </source>
</evidence>
<feature type="domain" description="Peptide chain release factor" evidence="7">
    <location>
        <begin position="26"/>
        <end position="137"/>
    </location>
</feature>
<keyword evidence="9" id="KW-1185">Reference proteome</keyword>
<dbReference type="InterPro" id="IPR045853">
    <property type="entry name" value="Pep_chain_release_fac_I_sf"/>
</dbReference>
<dbReference type="Pfam" id="PF03462">
    <property type="entry name" value="PCRF"/>
    <property type="match status" value="1"/>
</dbReference>